<sequence length="116" mass="12466">MDRNPSDEAAYGYFVVCLLTLVGLIVIYRSTKGRSGPLSALVFVALGPFLGVLLIFIDALRNAARTEQSRHIGISAGVDSFSMVAYIGKMAAFGLGASLVASILYLYSIRDELDGW</sequence>
<evidence type="ECO:0000313" key="2">
    <source>
        <dbReference type="EMBL" id="QDT73318.1"/>
    </source>
</evidence>
<keyword evidence="1" id="KW-1133">Transmembrane helix</keyword>
<feature type="transmembrane region" description="Helical" evidence="1">
    <location>
        <begin position="9"/>
        <end position="28"/>
    </location>
</feature>
<keyword evidence="3" id="KW-1185">Reference proteome</keyword>
<dbReference type="RefSeq" id="WP_145432920.1">
    <property type="nucleotide sequence ID" value="NZ_CP036339.1"/>
</dbReference>
<evidence type="ECO:0000256" key="1">
    <source>
        <dbReference type="SAM" id="Phobius"/>
    </source>
</evidence>
<protein>
    <submittedName>
        <fullName evidence="2">Uncharacterized protein</fullName>
    </submittedName>
</protein>
<gene>
    <name evidence="2" type="ORF">I41_25070</name>
</gene>
<dbReference type="AlphaFoldDB" id="A0A517TY63"/>
<organism evidence="2 3">
    <name type="scientific">Lacipirellula limnantheis</name>
    <dbReference type="NCBI Taxonomy" id="2528024"/>
    <lineage>
        <taxon>Bacteria</taxon>
        <taxon>Pseudomonadati</taxon>
        <taxon>Planctomycetota</taxon>
        <taxon>Planctomycetia</taxon>
        <taxon>Pirellulales</taxon>
        <taxon>Lacipirellulaceae</taxon>
        <taxon>Lacipirellula</taxon>
    </lineage>
</organism>
<dbReference type="KEGG" id="llh:I41_25070"/>
<reference evidence="2 3" key="1">
    <citation type="submission" date="2019-02" db="EMBL/GenBank/DDBJ databases">
        <title>Deep-cultivation of Planctomycetes and their phenomic and genomic characterization uncovers novel biology.</title>
        <authorList>
            <person name="Wiegand S."/>
            <person name="Jogler M."/>
            <person name="Boedeker C."/>
            <person name="Pinto D."/>
            <person name="Vollmers J."/>
            <person name="Rivas-Marin E."/>
            <person name="Kohn T."/>
            <person name="Peeters S.H."/>
            <person name="Heuer A."/>
            <person name="Rast P."/>
            <person name="Oberbeckmann S."/>
            <person name="Bunk B."/>
            <person name="Jeske O."/>
            <person name="Meyerdierks A."/>
            <person name="Storesund J.E."/>
            <person name="Kallscheuer N."/>
            <person name="Luecker S."/>
            <person name="Lage O.M."/>
            <person name="Pohl T."/>
            <person name="Merkel B.J."/>
            <person name="Hornburger P."/>
            <person name="Mueller R.-W."/>
            <person name="Bruemmer F."/>
            <person name="Labrenz M."/>
            <person name="Spormann A.M."/>
            <person name="Op den Camp H."/>
            <person name="Overmann J."/>
            <person name="Amann R."/>
            <person name="Jetten M.S.M."/>
            <person name="Mascher T."/>
            <person name="Medema M.H."/>
            <person name="Devos D.P."/>
            <person name="Kaster A.-K."/>
            <person name="Ovreas L."/>
            <person name="Rohde M."/>
            <person name="Galperin M.Y."/>
            <person name="Jogler C."/>
        </authorList>
    </citation>
    <scope>NUCLEOTIDE SEQUENCE [LARGE SCALE GENOMIC DNA]</scope>
    <source>
        <strain evidence="2 3">I41</strain>
    </source>
</reference>
<feature type="transmembrane region" description="Helical" evidence="1">
    <location>
        <begin position="40"/>
        <end position="60"/>
    </location>
</feature>
<accession>A0A517TY63</accession>
<proteinExistence type="predicted"/>
<name>A0A517TY63_9BACT</name>
<keyword evidence="1" id="KW-0812">Transmembrane</keyword>
<evidence type="ECO:0000313" key="3">
    <source>
        <dbReference type="Proteomes" id="UP000317909"/>
    </source>
</evidence>
<dbReference type="EMBL" id="CP036339">
    <property type="protein sequence ID" value="QDT73318.1"/>
    <property type="molecule type" value="Genomic_DNA"/>
</dbReference>
<dbReference type="Proteomes" id="UP000317909">
    <property type="component" value="Chromosome"/>
</dbReference>
<feature type="transmembrane region" description="Helical" evidence="1">
    <location>
        <begin position="81"/>
        <end position="107"/>
    </location>
</feature>
<keyword evidence="1" id="KW-0472">Membrane</keyword>